<evidence type="ECO:0000256" key="6">
    <source>
        <dbReference type="SAM" id="MobiDB-lite"/>
    </source>
</evidence>
<feature type="region of interest" description="Disordered" evidence="6">
    <location>
        <begin position="76"/>
        <end position="173"/>
    </location>
</feature>
<evidence type="ECO:0000313" key="7">
    <source>
        <dbReference type="EMBL" id="KAF7145469.1"/>
    </source>
</evidence>
<organism evidence="7 8">
    <name type="scientific">Rhododendron simsii</name>
    <name type="common">Sims's rhododendron</name>
    <dbReference type="NCBI Taxonomy" id="118357"/>
    <lineage>
        <taxon>Eukaryota</taxon>
        <taxon>Viridiplantae</taxon>
        <taxon>Streptophyta</taxon>
        <taxon>Embryophyta</taxon>
        <taxon>Tracheophyta</taxon>
        <taxon>Spermatophyta</taxon>
        <taxon>Magnoliopsida</taxon>
        <taxon>eudicotyledons</taxon>
        <taxon>Gunneridae</taxon>
        <taxon>Pentapetalae</taxon>
        <taxon>asterids</taxon>
        <taxon>Ericales</taxon>
        <taxon>Ericaceae</taxon>
        <taxon>Ericoideae</taxon>
        <taxon>Rhodoreae</taxon>
        <taxon>Rhododendron</taxon>
    </lineage>
</organism>
<protein>
    <recommendedName>
        <fullName evidence="5">FRIGIDA-like protein</fullName>
    </recommendedName>
</protein>
<sequence>MEDMETTLKTVSAALKLVDSKKENLRKAFQNLQSHHHPSSSLSSPALNALTWPDLDSHFSSLHSSLLSRFHLLQNQHQSQQQTPEQGQSHPCKQIPIQPQSHPSEPNPIQPQLEPPKANPIQPQLQPYEPVPIQPTLQPSAANPIRPQLQLSKSSPVQTQTGPPNKPLPNLRRSSSAIVLKDSSTHGPDTVYVGPELKFLCEKMDGPGLRDYVAENYSRVSEHRAELAGALSGRARDAAAMVLDAMDGFYWRSSCVVLLEVLTELKPEIRGEVRERAEKLAAEWRGKVGGSAEGAKPMEAFAFLNLVAAFGLVGGVGFGWEDLVDFAARAAFYRRAAKLFQVLGFGERMSGKSLSCTSLAKGKSPTLFGFVADLVLKLITKGQPHLAFKIIYEFELTDKFPPVPVLKDCVVESKRLAAKIRQDGHFSLQSLNKARNEEISALKCAIKVINAYNLESEYPKYNLVKRIEKLEKKQFASASLSEPQQNSKSQKLSGSKHFQTSGLAYVPNIKPTAQAEMKSFCEKMDGLGMRNYIAEQYRERTAIRIKLPHPLRNALRHAPDPAGMVLDGMEGFYSPNSKGNKDKVLCGVRIICVALLEELTGLKPEISAEVKGRAKKLAVEWRGKVNVDGENPLEAFGFLNLVGAFGLEDVFSMEDLVDIAVVVAKYEQATQLCRVLGFRDRISDLITKLISRGKQLEAIKFIFEFELTEKFPPILVLNDYVESSKKLAVKIREDGCYSFDSLEEARTKEVGALKSAIEIIQVHKLESEYLKENLASRITKLEREQFSSGSASKPQQQSNPQRLSGNKRSRTTAPTGLASIPNSNAATTSASPAFQQSQLHPAGLLPDHPVLGFPGNLMPTQQYAPPSESHIPAVYFDRPVAYGRYGFPHQHHPSYYPQ</sequence>
<comment type="similarity">
    <text evidence="1 5">Belongs to the Frigida family.</text>
</comment>
<dbReference type="PANTHER" id="PTHR31791">
    <property type="entry name" value="FRIGIDA-LIKE PROTEIN 3-RELATED"/>
    <property type="match status" value="1"/>
</dbReference>
<evidence type="ECO:0000256" key="5">
    <source>
        <dbReference type="RuleBase" id="RU364012"/>
    </source>
</evidence>
<feature type="compositionally biased region" description="Low complexity" evidence="6">
    <location>
        <begin position="76"/>
        <end position="88"/>
    </location>
</feature>
<evidence type="ECO:0000256" key="1">
    <source>
        <dbReference type="ARBA" id="ARBA00008956"/>
    </source>
</evidence>
<feature type="compositionally biased region" description="Low complexity" evidence="6">
    <location>
        <begin position="818"/>
        <end position="833"/>
    </location>
</feature>
<keyword evidence="3 5" id="KW-0221">Differentiation</keyword>
<evidence type="ECO:0000256" key="4">
    <source>
        <dbReference type="ARBA" id="ARBA00023089"/>
    </source>
</evidence>
<dbReference type="OrthoDB" id="1166059at2759"/>
<dbReference type="Proteomes" id="UP000626092">
    <property type="component" value="Unassembled WGS sequence"/>
</dbReference>
<dbReference type="GO" id="GO:0030154">
    <property type="term" value="P:cell differentiation"/>
    <property type="evidence" value="ECO:0007669"/>
    <property type="project" value="UniProtKB-KW"/>
</dbReference>
<feature type="compositionally biased region" description="Pro residues" evidence="6">
    <location>
        <begin position="105"/>
        <end position="118"/>
    </location>
</feature>
<feature type="compositionally biased region" description="Polar residues" evidence="6">
    <location>
        <begin position="786"/>
        <end position="804"/>
    </location>
</feature>
<feature type="compositionally biased region" description="Polar residues" evidence="6">
    <location>
        <begin position="149"/>
        <end position="163"/>
    </location>
</feature>
<evidence type="ECO:0000313" key="8">
    <source>
        <dbReference type="Proteomes" id="UP000626092"/>
    </source>
</evidence>
<keyword evidence="4 5" id="KW-0287">Flowering</keyword>
<dbReference type="GO" id="GO:0009908">
    <property type="term" value="P:flower development"/>
    <property type="evidence" value="ECO:0007669"/>
    <property type="project" value="UniProtKB-KW"/>
</dbReference>
<comment type="caution">
    <text evidence="7">The sequence shown here is derived from an EMBL/GenBank/DDBJ whole genome shotgun (WGS) entry which is preliminary data.</text>
</comment>
<keyword evidence="2 5" id="KW-0217">Developmental protein</keyword>
<dbReference type="AlphaFoldDB" id="A0A834LQZ2"/>
<dbReference type="EMBL" id="WJXA01000004">
    <property type="protein sequence ID" value="KAF7145469.1"/>
    <property type="molecule type" value="Genomic_DNA"/>
</dbReference>
<feature type="region of interest" description="Disordered" evidence="6">
    <location>
        <begin position="785"/>
        <end position="834"/>
    </location>
</feature>
<reference evidence="7" key="1">
    <citation type="submission" date="2019-11" db="EMBL/GenBank/DDBJ databases">
        <authorList>
            <person name="Liu Y."/>
            <person name="Hou J."/>
            <person name="Li T.-Q."/>
            <person name="Guan C.-H."/>
            <person name="Wu X."/>
            <person name="Wu H.-Z."/>
            <person name="Ling F."/>
            <person name="Zhang R."/>
            <person name="Shi X.-G."/>
            <person name="Ren J.-P."/>
            <person name="Chen E.-F."/>
            <person name="Sun J.-M."/>
        </authorList>
    </citation>
    <scope>NUCLEOTIDE SEQUENCE</scope>
    <source>
        <strain evidence="7">Adult_tree_wgs_1</strain>
        <tissue evidence="7">Leaves</tissue>
    </source>
</reference>
<dbReference type="PANTHER" id="PTHR31791:SF47">
    <property type="entry name" value="INACTIVE FRIGIDA-LIKE PROTEIN 2"/>
    <property type="match status" value="1"/>
</dbReference>
<evidence type="ECO:0000256" key="3">
    <source>
        <dbReference type="ARBA" id="ARBA00022782"/>
    </source>
</evidence>
<keyword evidence="8" id="KW-1185">Reference proteome</keyword>
<dbReference type="Pfam" id="PF07899">
    <property type="entry name" value="Frigida"/>
    <property type="match status" value="3"/>
</dbReference>
<dbReference type="InterPro" id="IPR012474">
    <property type="entry name" value="Frigida"/>
</dbReference>
<name>A0A834LQZ2_RHOSS</name>
<gene>
    <name evidence="7" type="ORF">RHSIM_Rhsim04G0015100</name>
</gene>
<proteinExistence type="inferred from homology"/>
<accession>A0A834LQZ2</accession>
<evidence type="ECO:0000256" key="2">
    <source>
        <dbReference type="ARBA" id="ARBA00022473"/>
    </source>
</evidence>